<evidence type="ECO:0000313" key="2">
    <source>
        <dbReference type="Proteomes" id="UP000824533"/>
    </source>
</evidence>
<gene>
    <name evidence="1" type="ORF">K1T71_003285</name>
</gene>
<dbReference type="Proteomes" id="UP000824533">
    <property type="component" value="Linkage Group LG05"/>
</dbReference>
<organism evidence="1 2">
    <name type="scientific">Dendrolimus kikuchii</name>
    <dbReference type="NCBI Taxonomy" id="765133"/>
    <lineage>
        <taxon>Eukaryota</taxon>
        <taxon>Metazoa</taxon>
        <taxon>Ecdysozoa</taxon>
        <taxon>Arthropoda</taxon>
        <taxon>Hexapoda</taxon>
        <taxon>Insecta</taxon>
        <taxon>Pterygota</taxon>
        <taxon>Neoptera</taxon>
        <taxon>Endopterygota</taxon>
        <taxon>Lepidoptera</taxon>
        <taxon>Glossata</taxon>
        <taxon>Ditrysia</taxon>
        <taxon>Bombycoidea</taxon>
        <taxon>Lasiocampidae</taxon>
        <taxon>Dendrolimus</taxon>
    </lineage>
</organism>
<protein>
    <submittedName>
        <fullName evidence="1">Uncharacterized protein</fullName>
    </submittedName>
</protein>
<comment type="caution">
    <text evidence="1">The sequence shown here is derived from an EMBL/GenBank/DDBJ whole genome shotgun (WGS) entry which is preliminary data.</text>
</comment>
<name>A0ACC1DBG8_9NEOP</name>
<keyword evidence="2" id="KW-1185">Reference proteome</keyword>
<dbReference type="EMBL" id="CM034391">
    <property type="protein sequence ID" value="KAJ0181200.1"/>
    <property type="molecule type" value="Genomic_DNA"/>
</dbReference>
<accession>A0ACC1DBG8</accession>
<sequence>MITSKLILIGLHRRGPRFFRLRYYSVGKQIEEETIIKSLTNHLFIKEDEAKYLVLKHPVIKKLHQGRLQDLVETVCDLGFTTKDLIEEPSLFGILPITLRFRFKVLEECGVVNIARKDLISYLPLVKQKTIGELRSIKKIPQHFNVENRLASYMTKWPTSLTTLVMGDVNELNLYSLRLKIIQRYLELILDLTQEEFDRGIQTYPTIKHRPLKVINETLHILQCQIMIPNNKLKNNLYLVHVDPINLKNIINNFRSIGGIDIKEVIRMYPKIATKRYDALVEIRNILQEYGINNEAQIKCFDIYTLGSSTVRDRLEKAKNIPEFNTFFQHPRFLKVIHYNTTAVKRLNKLYTNNKKCLSLNILAGSSDRYELFEKSPGDRLGKGKDLIFCIQQSLGKKFNTKDIRSALRRHPFWINTPLVQVKFVHQQLSLHFSEDDIYQNCPVLLYPWNKIKAILDLFDNKRNKQPVFSDFIEMDKLSQSQKLSLVMYLLEKKHYFTGNGVWTEEKSKTIEIRPVEKMLLHN</sequence>
<evidence type="ECO:0000313" key="1">
    <source>
        <dbReference type="EMBL" id="KAJ0181200.1"/>
    </source>
</evidence>
<proteinExistence type="predicted"/>
<reference evidence="1 2" key="1">
    <citation type="journal article" date="2021" name="Front. Genet.">
        <title>Chromosome-Level Genome Assembly Reveals Significant Gene Expansion in the Toll and IMD Signaling Pathways of Dendrolimus kikuchii.</title>
        <authorList>
            <person name="Zhou J."/>
            <person name="Wu P."/>
            <person name="Xiong Z."/>
            <person name="Liu N."/>
            <person name="Zhao N."/>
            <person name="Ji M."/>
            <person name="Qiu Y."/>
            <person name="Yang B."/>
        </authorList>
    </citation>
    <scope>NUCLEOTIDE SEQUENCE [LARGE SCALE GENOMIC DNA]</scope>
    <source>
        <strain evidence="1">Ann1</strain>
    </source>
</reference>